<dbReference type="InterPro" id="IPR019545">
    <property type="entry name" value="DM13_domain"/>
</dbReference>
<comment type="caution">
    <text evidence="3">The sequence shown here is derived from an EMBL/GenBank/DDBJ whole genome shotgun (WGS) entry which is preliminary data.</text>
</comment>
<keyword evidence="4" id="KW-1185">Reference proteome</keyword>
<dbReference type="Pfam" id="PF10517">
    <property type="entry name" value="DM13"/>
    <property type="match status" value="1"/>
</dbReference>
<gene>
    <name evidence="3" type="ORF">QQ91_0011115</name>
</gene>
<dbReference type="EMBL" id="JTHE03000061">
    <property type="protein sequence ID" value="MCM1983366.1"/>
    <property type="molecule type" value="Genomic_DNA"/>
</dbReference>
<dbReference type="AlphaFoldDB" id="A0ABD4T4K3"/>
<evidence type="ECO:0000313" key="3">
    <source>
        <dbReference type="EMBL" id="MCM1983366.1"/>
    </source>
</evidence>
<evidence type="ECO:0000313" key="4">
    <source>
        <dbReference type="Proteomes" id="UP000031561"/>
    </source>
</evidence>
<proteinExistence type="predicted"/>
<feature type="signal peptide" evidence="1">
    <location>
        <begin position="1"/>
        <end position="20"/>
    </location>
</feature>
<dbReference type="PROSITE" id="PS51549">
    <property type="entry name" value="DM13"/>
    <property type="match status" value="1"/>
</dbReference>
<reference evidence="3 4" key="1">
    <citation type="journal article" date="2015" name="Genome Announc.">
        <title>Draft Genome Sequence of Filamentous Marine Cyanobacterium Lyngbya confervoides Strain BDU141951.</title>
        <authorList>
            <person name="Chandrababunaidu M.M."/>
            <person name="Sen D."/>
            <person name="Tripathy S."/>
        </authorList>
    </citation>
    <scope>NUCLEOTIDE SEQUENCE [LARGE SCALE GENOMIC DNA]</scope>
    <source>
        <strain evidence="3 4">BDU141951</strain>
    </source>
</reference>
<keyword evidence="1" id="KW-0732">Signal</keyword>
<evidence type="ECO:0000259" key="2">
    <source>
        <dbReference type="PROSITE" id="PS51549"/>
    </source>
</evidence>
<protein>
    <submittedName>
        <fullName evidence="3">DM13 domain-containing protein</fullName>
    </submittedName>
</protein>
<dbReference type="PROSITE" id="PS51257">
    <property type="entry name" value="PROKAR_LIPOPROTEIN"/>
    <property type="match status" value="1"/>
</dbReference>
<sequence>MSKGLTASILLLILALSACGSEGGSGPFESSQGDPSPTDLLSPETATVLRAGQFADAERPTSGQVQLAQINEQVHVLLGQDFKTAKGPDLQVVLHRSSDLLAQLDPPTFPLQEADYVVIGPLRGTRGPQKYTVPASVNLADYGSVAIWCRKFNATFGAANLE</sequence>
<organism evidence="3 4">
    <name type="scientific">Lyngbya confervoides BDU141951</name>
    <dbReference type="NCBI Taxonomy" id="1574623"/>
    <lineage>
        <taxon>Bacteria</taxon>
        <taxon>Bacillati</taxon>
        <taxon>Cyanobacteriota</taxon>
        <taxon>Cyanophyceae</taxon>
        <taxon>Oscillatoriophycideae</taxon>
        <taxon>Oscillatoriales</taxon>
        <taxon>Microcoleaceae</taxon>
        <taxon>Lyngbya</taxon>
    </lineage>
</organism>
<accession>A0ABD4T4K3</accession>
<dbReference type="RefSeq" id="WP_166275069.1">
    <property type="nucleotide sequence ID" value="NZ_JTHE03000061.1"/>
</dbReference>
<feature type="domain" description="DM13" evidence="2">
    <location>
        <begin position="46"/>
        <end position="162"/>
    </location>
</feature>
<dbReference type="Proteomes" id="UP000031561">
    <property type="component" value="Unassembled WGS sequence"/>
</dbReference>
<name>A0ABD4T4K3_9CYAN</name>
<evidence type="ECO:0000256" key="1">
    <source>
        <dbReference type="SAM" id="SignalP"/>
    </source>
</evidence>
<feature type="chain" id="PRO_5044877200" evidence="1">
    <location>
        <begin position="21"/>
        <end position="162"/>
    </location>
</feature>